<gene>
    <name evidence="4" type="ORF">FC60_GL001187</name>
</gene>
<keyword evidence="1" id="KW-0808">Transferase</keyword>
<dbReference type="InterPro" id="IPR027417">
    <property type="entry name" value="P-loop_NTPase"/>
</dbReference>
<dbReference type="SUPFAM" id="SSF52540">
    <property type="entry name" value="P-loop containing nucleoside triphosphate hydrolases"/>
    <property type="match status" value="1"/>
</dbReference>
<evidence type="ECO:0000313" key="4">
    <source>
        <dbReference type="EMBL" id="KRM00591.1"/>
    </source>
</evidence>
<dbReference type="PANTHER" id="PTHR34383:SF3">
    <property type="entry name" value="POLYPHOSPHATE:AMP PHOSPHOTRANSFERASE"/>
    <property type="match status" value="1"/>
</dbReference>
<dbReference type="RefSeq" id="WP_056937965.1">
    <property type="nucleotide sequence ID" value="NZ_AZFN01000031.1"/>
</dbReference>
<reference evidence="4 5" key="1">
    <citation type="journal article" date="2015" name="Genome Announc.">
        <title>Expanding the biotechnology potential of lactobacilli through comparative genomics of 213 strains and associated genera.</title>
        <authorList>
            <person name="Sun Z."/>
            <person name="Harris H.M."/>
            <person name="McCann A."/>
            <person name="Guo C."/>
            <person name="Argimon S."/>
            <person name="Zhang W."/>
            <person name="Yang X."/>
            <person name="Jeffery I.B."/>
            <person name="Cooney J.C."/>
            <person name="Kagawa T.F."/>
            <person name="Liu W."/>
            <person name="Song Y."/>
            <person name="Salvetti E."/>
            <person name="Wrobel A."/>
            <person name="Rasinkangas P."/>
            <person name="Parkhill J."/>
            <person name="Rea M.C."/>
            <person name="O'Sullivan O."/>
            <person name="Ritari J."/>
            <person name="Douillard F.P."/>
            <person name="Paul Ross R."/>
            <person name="Yang R."/>
            <person name="Briner A.E."/>
            <person name="Felis G.E."/>
            <person name="de Vos W.M."/>
            <person name="Barrangou R."/>
            <person name="Klaenhammer T.R."/>
            <person name="Caufield P.W."/>
            <person name="Cui Y."/>
            <person name="Zhang H."/>
            <person name="O'Toole P.W."/>
        </authorList>
    </citation>
    <scope>NUCLEOTIDE SEQUENCE [LARGE SCALE GENOMIC DNA]</scope>
    <source>
        <strain evidence="4 5">DSM 16045</strain>
    </source>
</reference>
<name>A0A0R1V4Z7_9LACO</name>
<feature type="domain" description="Polyphosphate kinase-2-related" evidence="3">
    <location>
        <begin position="32"/>
        <end position="258"/>
    </location>
</feature>
<keyword evidence="2" id="KW-0418">Kinase</keyword>
<evidence type="ECO:0000256" key="2">
    <source>
        <dbReference type="ARBA" id="ARBA00022777"/>
    </source>
</evidence>
<keyword evidence="5" id="KW-1185">Reference proteome</keyword>
<dbReference type="Pfam" id="PF03976">
    <property type="entry name" value="PPK2"/>
    <property type="match status" value="1"/>
</dbReference>
<evidence type="ECO:0000259" key="3">
    <source>
        <dbReference type="Pfam" id="PF03976"/>
    </source>
</evidence>
<dbReference type="GO" id="GO:0008976">
    <property type="term" value="F:polyphosphate kinase activity"/>
    <property type="evidence" value="ECO:0007669"/>
    <property type="project" value="InterPro"/>
</dbReference>
<evidence type="ECO:0000313" key="5">
    <source>
        <dbReference type="Proteomes" id="UP000051739"/>
    </source>
</evidence>
<organism evidence="4 5">
    <name type="scientific">Limosilactobacillus gastricus DSM 16045</name>
    <dbReference type="NCBI Taxonomy" id="1423749"/>
    <lineage>
        <taxon>Bacteria</taxon>
        <taxon>Bacillati</taxon>
        <taxon>Bacillota</taxon>
        <taxon>Bacilli</taxon>
        <taxon>Lactobacillales</taxon>
        <taxon>Lactobacillaceae</taxon>
        <taxon>Limosilactobacillus</taxon>
    </lineage>
</organism>
<evidence type="ECO:0000256" key="1">
    <source>
        <dbReference type="ARBA" id="ARBA00022679"/>
    </source>
</evidence>
<dbReference type="InterPro" id="IPR022300">
    <property type="entry name" value="PPK2-rel_1"/>
</dbReference>
<dbReference type="InterPro" id="IPR016898">
    <property type="entry name" value="Polyphosphate_phosphotransfera"/>
</dbReference>
<dbReference type="PANTHER" id="PTHR34383">
    <property type="entry name" value="POLYPHOSPHATE:AMP PHOSPHOTRANSFERASE-RELATED"/>
    <property type="match status" value="1"/>
</dbReference>
<proteinExistence type="predicted"/>
<dbReference type="PIRSF" id="PIRSF028756">
    <property type="entry name" value="PPK2_prd"/>
    <property type="match status" value="1"/>
</dbReference>
<protein>
    <recommendedName>
        <fullName evidence="3">Polyphosphate kinase-2-related domain-containing protein</fullName>
    </recommendedName>
</protein>
<dbReference type="GO" id="GO:0006797">
    <property type="term" value="P:polyphosphate metabolic process"/>
    <property type="evidence" value="ECO:0007669"/>
    <property type="project" value="InterPro"/>
</dbReference>
<dbReference type="InterPro" id="IPR022488">
    <property type="entry name" value="PPK2-related"/>
</dbReference>
<dbReference type="NCBIfam" id="TIGR03709">
    <property type="entry name" value="PPK2_rel_1"/>
    <property type="match status" value="1"/>
</dbReference>
<dbReference type="EMBL" id="AZFN01000031">
    <property type="protein sequence ID" value="KRM00591.1"/>
    <property type="molecule type" value="Genomic_DNA"/>
</dbReference>
<dbReference type="AlphaFoldDB" id="A0A0R1V4Z7"/>
<accession>A0A0R1V4Z7</accession>
<comment type="caution">
    <text evidence="4">The sequence shown here is derived from an EMBL/GenBank/DDBJ whole genome shotgun (WGS) entry which is preliminary data.</text>
</comment>
<sequence>MEEQYKFVTGDLKLADVPTVVEKPLSLKGAKAVVKKQRKAMSKLQPKLYAQHKYGVVIVLQALDAAGKDSLIAHTFSGLNPAWFDVVNFKQPSSIDLDHDFLWRINQQLPARGMLGIFNRSYYEDVLISRVHPEILLNENLPGIDGLTDLNEEFYQNRYHDIQNYEDYLNHAGYVVIKIFLHISKDEQKQRFLDRVNTPDKQWKFSASDVHEHKFFDQYIDAYQRAINATATKDNPWYVIPADDKWNSRAIAATIIRERLEQLPLAFPEIAKEDNAKLKAAAKELKKEAKH</sequence>
<dbReference type="PATRIC" id="fig|1423749.3.peg.1211"/>
<dbReference type="Gene3D" id="3.40.50.300">
    <property type="entry name" value="P-loop containing nucleotide triphosphate hydrolases"/>
    <property type="match status" value="1"/>
</dbReference>
<dbReference type="Proteomes" id="UP000051739">
    <property type="component" value="Unassembled WGS sequence"/>
</dbReference>